<reference evidence="4 5" key="1">
    <citation type="submission" date="2019-01" db="EMBL/GenBank/DDBJ databases">
        <authorList>
            <person name="Chen W.-M."/>
        </authorList>
    </citation>
    <scope>NUCLEOTIDE SEQUENCE [LARGE SCALE GENOMIC DNA]</scope>
    <source>
        <strain evidence="4 5">CCP-18</strain>
    </source>
</reference>
<accession>A0A3S2XXG9</accession>
<gene>
    <name evidence="4" type="ORF">EOD73_07175</name>
</gene>
<keyword evidence="1 2" id="KW-0732">Signal</keyword>
<name>A0A3S2XXG9_9BURK</name>
<comment type="caution">
    <text evidence="4">The sequence shown here is derived from an EMBL/GenBank/DDBJ whole genome shotgun (WGS) entry which is preliminary data.</text>
</comment>
<dbReference type="Gene3D" id="3.40.190.10">
    <property type="entry name" value="Periplasmic binding protein-like II"/>
    <property type="match status" value="2"/>
</dbReference>
<sequence>MPSPRFRSLPRAALAVWATLGLALALGTGTPAHAQVLTLKTISVCDDVNEWPPFTYLAPGAAEKAQRTGSGPQDVQGFSVEVLRSILAPKGIALRIELLPWVRCLRELDSGTQYQMALNASANAERQKRFYLSDTVHATTPGYFYSRRRYPDGVPVSSAQDLASFRVCGVHGYNYSAYGLRDDQVDRGALNFGRVIAKLLADRCELGVGELEVVKASEHLGQPIAQDPDIAYARVPGMPKVEFHMLVSRQHPQGQALLQVLNSGLKDLRDRGQLQAIHRRYTQ</sequence>
<dbReference type="Proteomes" id="UP000288587">
    <property type="component" value="Unassembled WGS sequence"/>
</dbReference>
<feature type="domain" description="Solute-binding protein family 3/N-terminal" evidence="3">
    <location>
        <begin position="73"/>
        <end position="282"/>
    </location>
</feature>
<dbReference type="OrthoDB" id="8779113at2"/>
<evidence type="ECO:0000313" key="4">
    <source>
        <dbReference type="EMBL" id="RVT88741.1"/>
    </source>
</evidence>
<dbReference type="InterPro" id="IPR001638">
    <property type="entry name" value="Solute-binding_3/MltF_N"/>
</dbReference>
<protein>
    <submittedName>
        <fullName evidence="4">Transporter substrate-binding domain-containing protein</fullName>
    </submittedName>
</protein>
<proteinExistence type="predicted"/>
<evidence type="ECO:0000259" key="3">
    <source>
        <dbReference type="Pfam" id="PF00497"/>
    </source>
</evidence>
<feature type="chain" id="PRO_5018644112" evidence="2">
    <location>
        <begin position="35"/>
        <end position="283"/>
    </location>
</feature>
<evidence type="ECO:0000313" key="5">
    <source>
        <dbReference type="Proteomes" id="UP000288587"/>
    </source>
</evidence>
<evidence type="ECO:0000256" key="2">
    <source>
        <dbReference type="SAM" id="SignalP"/>
    </source>
</evidence>
<dbReference type="EMBL" id="SACM01000001">
    <property type="protein sequence ID" value="RVT88741.1"/>
    <property type="molecule type" value="Genomic_DNA"/>
</dbReference>
<keyword evidence="5" id="KW-1185">Reference proteome</keyword>
<dbReference type="SUPFAM" id="SSF53850">
    <property type="entry name" value="Periplasmic binding protein-like II"/>
    <property type="match status" value="1"/>
</dbReference>
<dbReference type="PANTHER" id="PTHR35936">
    <property type="entry name" value="MEMBRANE-BOUND LYTIC MUREIN TRANSGLYCOSYLASE F"/>
    <property type="match status" value="1"/>
</dbReference>
<evidence type="ECO:0000256" key="1">
    <source>
        <dbReference type="ARBA" id="ARBA00022729"/>
    </source>
</evidence>
<dbReference type="PANTHER" id="PTHR35936:SF35">
    <property type="entry name" value="L-CYSTINE-BINDING PROTEIN TCYJ"/>
    <property type="match status" value="1"/>
</dbReference>
<feature type="signal peptide" evidence="2">
    <location>
        <begin position="1"/>
        <end position="34"/>
    </location>
</feature>
<dbReference type="AlphaFoldDB" id="A0A3S2XXG9"/>
<organism evidence="4 5">
    <name type="scientific">Inhella crocodyli</name>
    <dbReference type="NCBI Taxonomy" id="2499851"/>
    <lineage>
        <taxon>Bacteria</taxon>
        <taxon>Pseudomonadati</taxon>
        <taxon>Pseudomonadota</taxon>
        <taxon>Betaproteobacteria</taxon>
        <taxon>Burkholderiales</taxon>
        <taxon>Sphaerotilaceae</taxon>
        <taxon>Inhella</taxon>
    </lineage>
</organism>
<dbReference type="RefSeq" id="WP_127682195.1">
    <property type="nucleotide sequence ID" value="NZ_SACM01000001.1"/>
</dbReference>
<dbReference type="Pfam" id="PF00497">
    <property type="entry name" value="SBP_bac_3"/>
    <property type="match status" value="1"/>
</dbReference>